<dbReference type="EMBL" id="FR854082">
    <property type="protein sequence ID" value="CCA83239.1"/>
    <property type="molecule type" value="Genomic_DNA"/>
</dbReference>
<protein>
    <submittedName>
        <fullName evidence="1">Conserved hypothethical protein</fullName>
    </submittedName>
</protein>
<reference evidence="1" key="1">
    <citation type="journal article" date="2011" name="PLoS ONE">
        <title>Ralstonia syzygii, the Blood Disease Bacterium and some Asian R. solanacearum strains form a single genomic species despite divergent lifestyles.</title>
        <authorList>
            <person name="Remenant B."/>
            <person name="de Cambiaire J.C."/>
            <person name="Cellier G."/>
            <person name="Jacobs J.M."/>
            <person name="Mangenot S."/>
            <person name="Barbe V."/>
            <person name="Lajus A."/>
            <person name="Vallenet D."/>
            <person name="Medigue C."/>
            <person name="Fegan M."/>
            <person name="Allen C."/>
            <person name="Prior P."/>
        </authorList>
    </citation>
    <scope>NUCLEOTIDE SEQUENCE</scope>
    <source>
        <strain evidence="1">R229</strain>
    </source>
</reference>
<accession>G2ZVV8</accession>
<gene>
    <name evidence="1" type="ORF">BDB_mp60405</name>
</gene>
<name>G2ZVV8_9RALS</name>
<dbReference type="InterPro" id="IPR029033">
    <property type="entry name" value="His_PPase_superfam"/>
</dbReference>
<sequence>MKPGTILIIRHGEKPGEPDIDAQTDGTDLSTKGYERAGALSPYVPAMFGKPDFLFATKASEHSNRPVETITPLARAIGLPIHDDYPDNDYGKLASHLTSDDRYAGKLVLICWHHGTIPKLAAALGGLPPEPHWPPRSFDRVWMLEYTTASNNPIPISNLPQRLLFGDSPQ</sequence>
<organism evidence="1">
    <name type="scientific">blood disease bacterium R229</name>
    <dbReference type="NCBI Taxonomy" id="741978"/>
    <lineage>
        <taxon>Bacteria</taxon>
        <taxon>Pseudomonadati</taxon>
        <taxon>Pseudomonadota</taxon>
        <taxon>Betaproteobacteria</taxon>
        <taxon>Burkholderiales</taxon>
        <taxon>Burkholderiaceae</taxon>
        <taxon>Ralstonia</taxon>
        <taxon>Ralstonia solanacearum species complex</taxon>
    </lineage>
</organism>
<proteinExistence type="predicted"/>
<dbReference type="Gene3D" id="3.40.50.1240">
    <property type="entry name" value="Phosphoglycerate mutase-like"/>
    <property type="match status" value="1"/>
</dbReference>
<dbReference type="CDD" id="cd07040">
    <property type="entry name" value="HP"/>
    <property type="match status" value="1"/>
</dbReference>
<reference evidence="1" key="2">
    <citation type="submission" date="2011-04" db="EMBL/GenBank/DDBJ databases">
        <authorList>
            <person name="Genoscope - CEA"/>
        </authorList>
    </citation>
    <scope>NUCLEOTIDE SEQUENCE</scope>
    <source>
        <strain evidence="1">R229</strain>
    </source>
</reference>
<dbReference type="AlphaFoldDB" id="G2ZVV8"/>
<dbReference type="SUPFAM" id="SSF53254">
    <property type="entry name" value="Phosphoglycerate mutase-like"/>
    <property type="match status" value="1"/>
</dbReference>
<evidence type="ECO:0000313" key="1">
    <source>
        <dbReference type="EMBL" id="CCA83239.1"/>
    </source>
</evidence>